<dbReference type="Gene3D" id="3.60.40.10">
    <property type="entry name" value="PPM-type phosphatase domain"/>
    <property type="match status" value="1"/>
</dbReference>
<dbReference type="SUPFAM" id="SSF81606">
    <property type="entry name" value="PP2C-like"/>
    <property type="match status" value="1"/>
</dbReference>
<dbReference type="GO" id="GO:0007165">
    <property type="term" value="P:signal transduction"/>
    <property type="evidence" value="ECO:0007669"/>
    <property type="project" value="InterPro"/>
</dbReference>
<dbReference type="PANTHER" id="PTHR43156:SF2">
    <property type="entry name" value="STAGE II SPORULATION PROTEIN E"/>
    <property type="match status" value="1"/>
</dbReference>
<dbReference type="GO" id="GO:0016020">
    <property type="term" value="C:membrane"/>
    <property type="evidence" value="ECO:0007669"/>
    <property type="project" value="InterPro"/>
</dbReference>
<protein>
    <submittedName>
        <fullName evidence="4">Serine phosphatase RsbU, regulator of sigma subunit</fullName>
    </submittedName>
</protein>
<dbReference type="SMART" id="SM00304">
    <property type="entry name" value="HAMP"/>
    <property type="match status" value="1"/>
</dbReference>
<dbReference type="PROSITE" id="PS50885">
    <property type="entry name" value="HAMP"/>
    <property type="match status" value="1"/>
</dbReference>
<accession>A0A367ZMY1</accession>
<evidence type="ECO:0000313" key="4">
    <source>
        <dbReference type="EMBL" id="RCK79386.1"/>
    </source>
</evidence>
<dbReference type="InterPro" id="IPR036457">
    <property type="entry name" value="PPM-type-like_dom_sf"/>
</dbReference>
<proteinExistence type="predicted"/>
<gene>
    <name evidence="4" type="ORF">OZSIB_0026</name>
</gene>
<dbReference type="Proteomes" id="UP000252355">
    <property type="component" value="Unassembled WGS sequence"/>
</dbReference>
<keyword evidence="1" id="KW-0378">Hydrolase</keyword>
<dbReference type="AlphaFoldDB" id="A0A367ZMY1"/>
<feature type="transmembrane region" description="Helical" evidence="2">
    <location>
        <begin position="334"/>
        <end position="354"/>
    </location>
</feature>
<dbReference type="Gene3D" id="6.10.340.10">
    <property type="match status" value="1"/>
</dbReference>
<feature type="transmembrane region" description="Helical" evidence="2">
    <location>
        <begin position="304"/>
        <end position="322"/>
    </location>
</feature>
<organism evidence="4 5">
    <name type="scientific">Candidatus Ozemobacter sibiricus</name>
    <dbReference type="NCBI Taxonomy" id="2268124"/>
    <lineage>
        <taxon>Bacteria</taxon>
        <taxon>Candidatus Ozemobacteria</taxon>
        <taxon>Candidatus Ozemobacterales</taxon>
        <taxon>Candidatus Ozemobacteraceae</taxon>
        <taxon>Candidatus Ozemobacter</taxon>
    </lineage>
</organism>
<feature type="transmembrane region" description="Helical" evidence="2">
    <location>
        <begin position="629"/>
        <end position="654"/>
    </location>
</feature>
<dbReference type="GO" id="GO:0016791">
    <property type="term" value="F:phosphatase activity"/>
    <property type="evidence" value="ECO:0007669"/>
    <property type="project" value="TreeGrafter"/>
</dbReference>
<evidence type="ECO:0000256" key="2">
    <source>
        <dbReference type="SAM" id="Phobius"/>
    </source>
</evidence>
<dbReference type="PANTHER" id="PTHR43156">
    <property type="entry name" value="STAGE II SPORULATION PROTEIN E-RELATED"/>
    <property type="match status" value="1"/>
</dbReference>
<dbReference type="SMART" id="SM00331">
    <property type="entry name" value="PP2C_SIG"/>
    <property type="match status" value="1"/>
</dbReference>
<sequence>MVSTWRGALLGVALLVILPAIGATWLWNASFDEHRERQAAGFRREMEDVLHRLLVESRPEGRVRALVERTLFRIRRGIPPERALRRVLARLGPAIDAVLFDAAGRPLPLPGHPVTKAAAWRRLFAALLRCRQDRLPPGKVDEKLAQQILGDEAGLSILAESRGHFRALGTPARYSHGAWWRLRVGPRRSAAGPSRLAPIRYHLLVLLKSRWGGGRDLLRSRVVRVAGRVRPLFRLALTGPIGSPSYRRLPRPLQQAIRRLPGGQGEVLTPVWHGVVRRAGRLGYLVAWQRRGAGRFPQRDAGQVVIFALAALTSLGLARLIVFEPPRAISLRWVVPGLLLAIALPIVVFFGLAMTEHRRRQVDNDIYETHRRIEARLRQIDQNFSLFLQRIARGYQQAFHRHLTTGDAAIAQALRQVPGAQGLYSAYLIDEAASRARTLHAARQNPANDQQLALETGRKLMGYIQGTRAMADVEDNFFVHYVRNLGWFVENKVLHSRRFQILDLRPDPRRPQGMTSLFLTQDRGPTVQAYCRQILSDPRQRGGIAFALVACDEGTLVEALPRAFRSWLEGQRLGEKVLRQGQTIDARLTAPSGRSYLVTCLQGRHLGEFLLVGAVEAEQVEATARRLRAWMVASLAGGILLALAVGLSLVEYLLWRLREVARGIDQIAAHRPAITVACPDGDEFGEVARGLERAAVTLEEVYSSLPIQETLVRCEPLAGPAWFLAGGFDAGSDPGGDFLDAFPIGAERYVLAVGDVFGEGWQTTLLVAAMRVALRLQVQRAPDRAAPQVAEALRRHFLQVRSVVKHMAFGLGLLDRRDGGLEWIGAGICPPYLIRQGEGRYLPAGHPPLGAGSQRPFQAYRETLAPGDTLILYTDGWIKTMNQQGHPLGFATFAACLRRAQRPDPGAMIEALRQELVMAGFTDREGDDRSIMVVTRARPPAEEPTHV</sequence>
<comment type="caution">
    <text evidence="4">The sequence shown here is derived from an EMBL/GenBank/DDBJ whole genome shotgun (WGS) entry which is preliminary data.</text>
</comment>
<keyword evidence="2" id="KW-0472">Membrane</keyword>
<evidence type="ECO:0000259" key="3">
    <source>
        <dbReference type="PROSITE" id="PS50885"/>
    </source>
</evidence>
<keyword evidence="2" id="KW-0812">Transmembrane</keyword>
<dbReference type="InterPro" id="IPR052016">
    <property type="entry name" value="Bact_Sigma-Reg"/>
</dbReference>
<name>A0A367ZMY1_9BACT</name>
<feature type="domain" description="HAMP" evidence="3">
    <location>
        <begin position="651"/>
        <end position="703"/>
    </location>
</feature>
<evidence type="ECO:0000256" key="1">
    <source>
        <dbReference type="ARBA" id="ARBA00022801"/>
    </source>
</evidence>
<dbReference type="Pfam" id="PF07228">
    <property type="entry name" value="SpoIIE"/>
    <property type="match status" value="1"/>
</dbReference>
<dbReference type="EMBL" id="QOQW01000013">
    <property type="protein sequence ID" value="RCK79386.1"/>
    <property type="molecule type" value="Genomic_DNA"/>
</dbReference>
<dbReference type="InterPro" id="IPR003660">
    <property type="entry name" value="HAMP_dom"/>
</dbReference>
<evidence type="ECO:0000313" key="5">
    <source>
        <dbReference type="Proteomes" id="UP000252355"/>
    </source>
</evidence>
<keyword evidence="2" id="KW-1133">Transmembrane helix</keyword>
<reference evidence="4 5" key="1">
    <citation type="submission" date="2018-05" db="EMBL/GenBank/DDBJ databases">
        <title>A metagenomic window into the 2 km-deep terrestrial subsurface aquifer revealed taxonomically and functionally diverse microbial community comprising novel uncultured bacterial lineages.</title>
        <authorList>
            <person name="Kadnikov V.V."/>
            <person name="Mardanov A.V."/>
            <person name="Beletsky A.V."/>
            <person name="Banks D."/>
            <person name="Pimenov N.V."/>
            <person name="Frank Y.A."/>
            <person name="Karnachuk O.V."/>
            <person name="Ravin N.V."/>
        </authorList>
    </citation>
    <scope>NUCLEOTIDE SEQUENCE [LARGE SCALE GENOMIC DNA]</scope>
    <source>
        <strain evidence="4">BY5</strain>
    </source>
</reference>
<dbReference type="InterPro" id="IPR001932">
    <property type="entry name" value="PPM-type_phosphatase-like_dom"/>
</dbReference>